<dbReference type="EMBL" id="SFBR01000036">
    <property type="protein sequence ID" value="TRT89171.1"/>
    <property type="molecule type" value="Genomic_DNA"/>
</dbReference>
<organism evidence="1 2">
    <name type="scientific">Microcystis aeruginosa Ma_OC_H_19870700_S124</name>
    <dbReference type="NCBI Taxonomy" id="2486262"/>
    <lineage>
        <taxon>Bacteria</taxon>
        <taxon>Bacillati</taxon>
        <taxon>Cyanobacteriota</taxon>
        <taxon>Cyanophyceae</taxon>
        <taxon>Oscillatoriophycideae</taxon>
        <taxon>Chroococcales</taxon>
        <taxon>Microcystaceae</taxon>
        <taxon>Microcystis</taxon>
    </lineage>
</organism>
<sequence length="69" mass="7930">MPKALGSGKSLSSDALIKHNIPYFCLNYTKSVEYRLHIRRGTHARGTHAKGRINNQFLITRFSIREDRS</sequence>
<comment type="caution">
    <text evidence="1">The sequence shown here is derived from an EMBL/GenBank/DDBJ whole genome shotgun (WGS) entry which is preliminary data.</text>
</comment>
<dbReference type="Proteomes" id="UP000316280">
    <property type="component" value="Unassembled WGS sequence"/>
</dbReference>
<proteinExistence type="predicted"/>
<gene>
    <name evidence="1" type="ORF">EWV63_04295</name>
</gene>
<accession>A0A552AUM3</accession>
<reference evidence="1 2" key="1">
    <citation type="submission" date="2019-01" db="EMBL/GenBank/DDBJ databases">
        <title>Coherence of Microcystis species and biogeography revealed through population genomics.</title>
        <authorList>
            <person name="Perez-Carrascal O.M."/>
            <person name="Terrat Y."/>
            <person name="Giani A."/>
            <person name="Fortin N."/>
            <person name="Tromas N."/>
            <person name="Shapiro B.J."/>
        </authorList>
    </citation>
    <scope>NUCLEOTIDE SEQUENCE [LARGE SCALE GENOMIC DNA]</scope>
    <source>
        <strain evidence="1">Ma_OC_H_19870700_S124</strain>
    </source>
</reference>
<name>A0A552AUM3_MICAE</name>
<dbReference type="AlphaFoldDB" id="A0A552AUM3"/>
<protein>
    <submittedName>
        <fullName evidence="1">Uncharacterized protein</fullName>
    </submittedName>
</protein>
<evidence type="ECO:0000313" key="1">
    <source>
        <dbReference type="EMBL" id="TRT89171.1"/>
    </source>
</evidence>
<evidence type="ECO:0000313" key="2">
    <source>
        <dbReference type="Proteomes" id="UP000316280"/>
    </source>
</evidence>